<evidence type="ECO:0000313" key="2">
    <source>
        <dbReference type="Proteomes" id="UP000789375"/>
    </source>
</evidence>
<gene>
    <name evidence="1" type="ORF">FMOSSE_LOCUS6976</name>
</gene>
<accession>A0A9N9FTN1</accession>
<dbReference type="Proteomes" id="UP000789375">
    <property type="component" value="Unassembled WGS sequence"/>
</dbReference>
<organism evidence="1 2">
    <name type="scientific">Funneliformis mosseae</name>
    <name type="common">Endomycorrhizal fungus</name>
    <name type="synonym">Glomus mosseae</name>
    <dbReference type="NCBI Taxonomy" id="27381"/>
    <lineage>
        <taxon>Eukaryota</taxon>
        <taxon>Fungi</taxon>
        <taxon>Fungi incertae sedis</taxon>
        <taxon>Mucoromycota</taxon>
        <taxon>Glomeromycotina</taxon>
        <taxon>Glomeromycetes</taxon>
        <taxon>Glomerales</taxon>
        <taxon>Glomeraceae</taxon>
        <taxon>Funneliformis</taxon>
    </lineage>
</organism>
<keyword evidence="2" id="KW-1185">Reference proteome</keyword>
<dbReference type="SUPFAM" id="SSF52047">
    <property type="entry name" value="RNI-like"/>
    <property type="match status" value="1"/>
</dbReference>
<comment type="caution">
    <text evidence="1">The sequence shown here is derived from an EMBL/GenBank/DDBJ whole genome shotgun (WGS) entry which is preliminary data.</text>
</comment>
<dbReference type="AlphaFoldDB" id="A0A9N9FTN1"/>
<dbReference type="Gene3D" id="3.80.10.10">
    <property type="entry name" value="Ribonuclease Inhibitor"/>
    <property type="match status" value="1"/>
</dbReference>
<reference evidence="1" key="1">
    <citation type="submission" date="2021-06" db="EMBL/GenBank/DDBJ databases">
        <authorList>
            <person name="Kallberg Y."/>
            <person name="Tangrot J."/>
            <person name="Rosling A."/>
        </authorList>
    </citation>
    <scope>NUCLEOTIDE SEQUENCE</scope>
    <source>
        <strain evidence="1">87-6 pot B 2015</strain>
    </source>
</reference>
<name>A0A9N9FTN1_FUNMO</name>
<dbReference type="EMBL" id="CAJVPP010001547">
    <property type="protein sequence ID" value="CAG8561347.1"/>
    <property type="molecule type" value="Genomic_DNA"/>
</dbReference>
<proteinExistence type="predicted"/>
<dbReference type="InterPro" id="IPR032675">
    <property type="entry name" value="LRR_dom_sf"/>
</dbReference>
<sequence>MAQSPPNEILQEIFKHFVNDIDYLHSCLLVNKIWSSNVVPVLWNRPFHLLLHNHINLSHQIISTYLACLDNEERSKLDINGISRSYYSSQLSSQSSPCSFDSSLSTIFDLPLSYSVIPSHPPTYNYPSFLRHLSYFSFIASVQEWCAVNNNWNPYAMRKIVQALFRLFAKFSPGLETLVFVMDMDMSLDLAANGLLLFDENHHDFDGVITSANSTLNVKRNWSILLDPIVCNWMSHIKEIELAGDFVIDQNFPVLLTICKNLKKMEIRLPDFEYDEDGKHYDCSVEMSARFLKVQRGLEQFTLRESHYPKAIGAALIRQKSSLRHVEFIDTVFDNRCPLDWLPYCTHLESLTFIDSEMLIPKILTPLRLAPLKRLKSLTFREDPVPTDILQILIHSSNVNLQEIVFGWPEDCRQDGHSYILDSISKFCPFLTKLGATIGRHEISELFLILSNCRYLQCLEIYGNGCLLEVNEFLPELGKFLPTTLGELDIGARWRFRSDILARFLENSKHVSLYKFVIQICDFINEEHLRVIVRHSMNSLKYFTLWNKNFSVTQDGIGKASEWLRKSVS</sequence>
<protein>
    <submittedName>
        <fullName evidence="1">13846_t:CDS:1</fullName>
    </submittedName>
</protein>
<evidence type="ECO:0000313" key="1">
    <source>
        <dbReference type="EMBL" id="CAG8561347.1"/>
    </source>
</evidence>